<dbReference type="RefSeq" id="WP_039159566.1">
    <property type="nucleotide sequence ID" value="NZ_JPJQ01000079.1"/>
</dbReference>
<dbReference type="Gene3D" id="1.10.260.40">
    <property type="entry name" value="lambda repressor-like DNA-binding domains"/>
    <property type="match status" value="1"/>
</dbReference>
<dbReference type="EMBL" id="JPJQ01000079">
    <property type="protein sequence ID" value="KGQ58425.1"/>
    <property type="molecule type" value="Genomic_DNA"/>
</dbReference>
<protein>
    <recommendedName>
        <fullName evidence="2">HTH cro/C1-type domain-containing protein</fullName>
    </recommendedName>
</protein>
<feature type="domain" description="HTH cro/C1-type" evidence="2">
    <location>
        <begin position="11"/>
        <end position="58"/>
    </location>
</feature>
<evidence type="ECO:0000313" key="3">
    <source>
        <dbReference type="EMBL" id="KGQ58425.1"/>
    </source>
</evidence>
<dbReference type="Pfam" id="PF13239">
    <property type="entry name" value="2TM"/>
    <property type="match status" value="1"/>
</dbReference>
<organism evidence="3 4">
    <name type="scientific">Gallibacterium anatis 4895</name>
    <dbReference type="NCBI Taxonomy" id="1396510"/>
    <lineage>
        <taxon>Bacteria</taxon>
        <taxon>Pseudomonadati</taxon>
        <taxon>Pseudomonadota</taxon>
        <taxon>Gammaproteobacteria</taxon>
        <taxon>Pasteurellales</taxon>
        <taxon>Pasteurellaceae</taxon>
        <taxon>Gallibacterium</taxon>
    </lineage>
</organism>
<dbReference type="Pfam" id="PF01381">
    <property type="entry name" value="HTH_3"/>
    <property type="match status" value="1"/>
</dbReference>
<gene>
    <name evidence="3" type="ORF">IO48_12735</name>
</gene>
<evidence type="ECO:0000259" key="2">
    <source>
        <dbReference type="PROSITE" id="PS50943"/>
    </source>
</evidence>
<keyword evidence="1" id="KW-1133">Transmembrane helix</keyword>
<dbReference type="Proteomes" id="UP000030554">
    <property type="component" value="Unassembled WGS sequence"/>
</dbReference>
<keyword evidence="1" id="KW-0812">Transmembrane</keyword>
<evidence type="ECO:0000256" key="1">
    <source>
        <dbReference type="SAM" id="Phobius"/>
    </source>
</evidence>
<dbReference type="InterPro" id="IPR001387">
    <property type="entry name" value="Cro/C1-type_HTH"/>
</dbReference>
<dbReference type="InterPro" id="IPR025698">
    <property type="entry name" value="2TM_dom"/>
</dbReference>
<sequence>MYEFCQNFSRKNGWTQETLAELTGLSTRTIYRVEKGDRVGLETWAALAAVFQVSIATLQQPLVEDEVHSMITPEIKTALKKVRQIRDFYIQLSIYVVINFLLFLINLTVTPDYWWVIWVIVGWGIGILIKAFRIWVLPMWLDDEWERKKVEQQLNKKL</sequence>
<comment type="caution">
    <text evidence="3">The sequence shown here is derived from an EMBL/GenBank/DDBJ whole genome shotgun (WGS) entry which is preliminary data.</text>
</comment>
<evidence type="ECO:0000313" key="4">
    <source>
        <dbReference type="Proteomes" id="UP000030554"/>
    </source>
</evidence>
<dbReference type="CDD" id="cd00093">
    <property type="entry name" value="HTH_XRE"/>
    <property type="match status" value="1"/>
</dbReference>
<dbReference type="AlphaFoldDB" id="A0A0A2ZUA9"/>
<dbReference type="SMART" id="SM00530">
    <property type="entry name" value="HTH_XRE"/>
    <property type="match status" value="1"/>
</dbReference>
<keyword evidence="1" id="KW-0472">Membrane</keyword>
<reference evidence="3 4" key="1">
    <citation type="submission" date="2014-07" db="EMBL/GenBank/DDBJ databases">
        <title>Chaperone-usher fimbriae in a diverse selection of Gallibacterium genomes.</title>
        <authorList>
            <person name="Kudirkiene E."/>
            <person name="Bager R.J."/>
            <person name="Johnson T.J."/>
            <person name="Bojesen A.M."/>
        </authorList>
    </citation>
    <scope>NUCLEOTIDE SEQUENCE [LARGE SCALE GENOMIC DNA]</scope>
    <source>
        <strain evidence="3 4">4895</strain>
    </source>
</reference>
<accession>A0A0A2ZUA9</accession>
<dbReference type="GO" id="GO:0003677">
    <property type="term" value="F:DNA binding"/>
    <property type="evidence" value="ECO:0007669"/>
    <property type="project" value="InterPro"/>
</dbReference>
<proteinExistence type="predicted"/>
<dbReference type="InterPro" id="IPR010982">
    <property type="entry name" value="Lambda_DNA-bd_dom_sf"/>
</dbReference>
<name>A0A0A2ZUA9_9PAST</name>
<dbReference type="SUPFAM" id="SSF47413">
    <property type="entry name" value="lambda repressor-like DNA-binding domains"/>
    <property type="match status" value="1"/>
</dbReference>
<dbReference type="PROSITE" id="PS50943">
    <property type="entry name" value="HTH_CROC1"/>
    <property type="match status" value="1"/>
</dbReference>
<feature type="transmembrane region" description="Helical" evidence="1">
    <location>
        <begin position="88"/>
        <end position="107"/>
    </location>
</feature>
<feature type="transmembrane region" description="Helical" evidence="1">
    <location>
        <begin position="113"/>
        <end position="132"/>
    </location>
</feature>